<protein>
    <submittedName>
        <fullName evidence="2">Uncharacterized protein</fullName>
    </submittedName>
</protein>
<keyword evidence="3" id="KW-1185">Reference proteome</keyword>
<evidence type="ECO:0000256" key="1">
    <source>
        <dbReference type="SAM" id="MobiDB-lite"/>
    </source>
</evidence>
<sequence length="64" mass="7336">MEKRASEKDRGSDGEKWGRQGGKKHLFRQLHIQHQALTRYGTDEGVALWRLNERSQAEMKGGKG</sequence>
<dbReference type="AlphaFoldDB" id="A0AAV6RAR3"/>
<evidence type="ECO:0000313" key="2">
    <source>
        <dbReference type="EMBL" id="KAG7502484.1"/>
    </source>
</evidence>
<evidence type="ECO:0000313" key="3">
    <source>
        <dbReference type="Proteomes" id="UP000693946"/>
    </source>
</evidence>
<reference evidence="2 3" key="1">
    <citation type="journal article" date="2021" name="Sci. Rep.">
        <title>Chromosome anchoring in Senegalese sole (Solea senegalensis) reveals sex-associated markers and genome rearrangements in flatfish.</title>
        <authorList>
            <person name="Guerrero-Cozar I."/>
            <person name="Gomez-Garrido J."/>
            <person name="Berbel C."/>
            <person name="Martinez-Blanch J.F."/>
            <person name="Alioto T."/>
            <person name="Claros M.G."/>
            <person name="Gagnaire P.A."/>
            <person name="Manchado M."/>
        </authorList>
    </citation>
    <scope>NUCLEOTIDE SEQUENCE [LARGE SCALE GENOMIC DNA]</scope>
    <source>
        <strain evidence="2">Sse05_10M</strain>
    </source>
</reference>
<organism evidence="2 3">
    <name type="scientific">Solea senegalensis</name>
    <name type="common">Senegalese sole</name>
    <dbReference type="NCBI Taxonomy" id="28829"/>
    <lineage>
        <taxon>Eukaryota</taxon>
        <taxon>Metazoa</taxon>
        <taxon>Chordata</taxon>
        <taxon>Craniata</taxon>
        <taxon>Vertebrata</taxon>
        <taxon>Euteleostomi</taxon>
        <taxon>Actinopterygii</taxon>
        <taxon>Neopterygii</taxon>
        <taxon>Teleostei</taxon>
        <taxon>Neoteleostei</taxon>
        <taxon>Acanthomorphata</taxon>
        <taxon>Carangaria</taxon>
        <taxon>Pleuronectiformes</taxon>
        <taxon>Pleuronectoidei</taxon>
        <taxon>Soleidae</taxon>
        <taxon>Solea</taxon>
    </lineage>
</organism>
<accession>A0AAV6RAR3</accession>
<dbReference type="Proteomes" id="UP000693946">
    <property type="component" value="Linkage Group LG2"/>
</dbReference>
<gene>
    <name evidence="2" type="ORF">JOB18_020641</name>
</gene>
<feature type="region of interest" description="Disordered" evidence="1">
    <location>
        <begin position="1"/>
        <end position="26"/>
    </location>
</feature>
<proteinExistence type="predicted"/>
<name>A0AAV6RAR3_SOLSE</name>
<comment type="caution">
    <text evidence="2">The sequence shown here is derived from an EMBL/GenBank/DDBJ whole genome shotgun (WGS) entry which is preliminary data.</text>
</comment>
<dbReference type="EMBL" id="JAGKHQ010000012">
    <property type="protein sequence ID" value="KAG7502484.1"/>
    <property type="molecule type" value="Genomic_DNA"/>
</dbReference>
<feature type="compositionally biased region" description="Basic and acidic residues" evidence="1">
    <location>
        <begin position="1"/>
        <end position="18"/>
    </location>
</feature>